<dbReference type="PANTHER" id="PTHR43111:SF1">
    <property type="entry name" value="ALDEHYDE DEHYDROGENASE B-RELATED"/>
    <property type="match status" value="1"/>
</dbReference>
<evidence type="ECO:0000313" key="3">
    <source>
        <dbReference type="EMBL" id="CAB4907764.1"/>
    </source>
</evidence>
<feature type="domain" description="Aldehyde dehydrogenase" evidence="1">
    <location>
        <begin position="23"/>
        <end position="447"/>
    </location>
</feature>
<reference evidence="3" key="1">
    <citation type="submission" date="2020-05" db="EMBL/GenBank/DDBJ databases">
        <authorList>
            <person name="Chiriac C."/>
            <person name="Salcher M."/>
            <person name="Ghai R."/>
            <person name="Kavagutti S V."/>
        </authorList>
    </citation>
    <scope>NUCLEOTIDE SEQUENCE</scope>
</reference>
<dbReference type="InterPro" id="IPR016161">
    <property type="entry name" value="Ald_DH/histidinol_DH"/>
</dbReference>
<proteinExistence type="predicted"/>
<dbReference type="InterPro" id="IPR016162">
    <property type="entry name" value="Ald_DH_N"/>
</dbReference>
<dbReference type="Gene3D" id="3.10.129.10">
    <property type="entry name" value="Hotdog Thioesterase"/>
    <property type="match status" value="1"/>
</dbReference>
<accession>A0A6J7GKY9</accession>
<organism evidence="3">
    <name type="scientific">freshwater metagenome</name>
    <dbReference type="NCBI Taxonomy" id="449393"/>
    <lineage>
        <taxon>unclassified sequences</taxon>
        <taxon>metagenomes</taxon>
        <taxon>ecological metagenomes</taxon>
    </lineage>
</organism>
<dbReference type="Pfam" id="PF01575">
    <property type="entry name" value="MaoC_dehydratas"/>
    <property type="match status" value="1"/>
</dbReference>
<dbReference type="InterPro" id="IPR011966">
    <property type="entry name" value="PaaN-DH"/>
</dbReference>
<gene>
    <name evidence="3" type="ORF">UFOPK3609_00653</name>
</gene>
<dbReference type="SUPFAM" id="SSF53720">
    <property type="entry name" value="ALDH-like"/>
    <property type="match status" value="1"/>
</dbReference>
<dbReference type="Pfam" id="PF00171">
    <property type="entry name" value="Aldedh"/>
    <property type="match status" value="1"/>
</dbReference>
<dbReference type="SUPFAM" id="SSF54637">
    <property type="entry name" value="Thioesterase/thiol ester dehydrase-isomerase"/>
    <property type="match status" value="1"/>
</dbReference>
<dbReference type="PANTHER" id="PTHR43111">
    <property type="entry name" value="ALDEHYDE DEHYDROGENASE B-RELATED"/>
    <property type="match status" value="1"/>
</dbReference>
<protein>
    <submittedName>
        <fullName evidence="3">Unannotated protein</fullName>
    </submittedName>
</protein>
<dbReference type="Gene3D" id="3.40.605.10">
    <property type="entry name" value="Aldehyde Dehydrogenase, Chain A, domain 1"/>
    <property type="match status" value="1"/>
</dbReference>
<dbReference type="InterPro" id="IPR016163">
    <property type="entry name" value="Ald_DH_C"/>
</dbReference>
<dbReference type="CDD" id="cd07128">
    <property type="entry name" value="ALDH_MaoC-N"/>
    <property type="match status" value="1"/>
</dbReference>
<dbReference type="Gene3D" id="3.40.309.10">
    <property type="entry name" value="Aldehyde Dehydrogenase, Chain A, domain 2"/>
    <property type="match status" value="1"/>
</dbReference>
<dbReference type="AlphaFoldDB" id="A0A6J7GKY9"/>
<sequence length="683" mass="70911">MTAAPLLESYAAGRWWASADEGTPLPDAVTGETVARIGSRGLDVAGMVTHAREVGGPALRELTFHQRAALLKALGAHLMAGKAEFAALSHRTGATDGDNVVDIDGGFGTLLSYASTGRRELPDDVLVLDGPPTPLGRGGTFLGQHVYTSMTGVAVQINAFNFPVWGMLEKLAPAFLAGLPTIVKPASQTAYLTEAVFRAIIATGLLPEGSVQLLSGSASGLLDHLDGRDLVGFTGSASTAALLRAHPAVTERAVRFNAEADSLNCSVLGPDAGPDTPEFALFVDGVVTEMTVKAGQKCTAIRRAIVPRQHADAVVEAIGARLADVVVGAPGADGVTMGALASVDQRDEVLRAVDRLRTHAQLVVGDPTDFAVTGADRERGAFLPPMLLRCDDPAAPEPHDVEAFGPVATVLPYDGLDDAVALARRGQGSLVASLVTHDPAVARQFVLGAGSAHGRVHVLDRDDAGESTGHGSPLPVLVHGGPGRAGGGEELGGVRGVLHHMQRTAVQGSPDLLTGVGNRWVTGAARHDDGVHPFRKSLAELRIGDSVTAGPREITLADIEHFAEFTGDTFYAHMDEAAAAANPLFGGRVAHGYLIVSWAAGLFVDPDPGPVLANYGVDNLRFLTPVKPGEQVTVTLTCKQITPRGGADHGEVRWDAVVVDSAGAPVATYDVLTMVAKTWPPAA</sequence>
<name>A0A6J7GKY9_9ZZZZ</name>
<dbReference type="EMBL" id="CAFBMQ010000078">
    <property type="protein sequence ID" value="CAB4907764.1"/>
    <property type="molecule type" value="Genomic_DNA"/>
</dbReference>
<dbReference type="GO" id="GO:0016620">
    <property type="term" value="F:oxidoreductase activity, acting on the aldehyde or oxo group of donors, NAD or NADP as acceptor"/>
    <property type="evidence" value="ECO:0007669"/>
    <property type="project" value="InterPro"/>
</dbReference>
<dbReference type="InterPro" id="IPR029069">
    <property type="entry name" value="HotDog_dom_sf"/>
</dbReference>
<evidence type="ECO:0000259" key="2">
    <source>
        <dbReference type="Pfam" id="PF01575"/>
    </source>
</evidence>
<dbReference type="NCBIfam" id="TIGR02278">
    <property type="entry name" value="PaaN-DH"/>
    <property type="match status" value="1"/>
</dbReference>
<dbReference type="InterPro" id="IPR015590">
    <property type="entry name" value="Aldehyde_DH_dom"/>
</dbReference>
<dbReference type="NCBIfam" id="NF008868">
    <property type="entry name" value="PRK11903.1"/>
    <property type="match status" value="1"/>
</dbReference>
<evidence type="ECO:0000259" key="1">
    <source>
        <dbReference type="Pfam" id="PF00171"/>
    </source>
</evidence>
<feature type="domain" description="MaoC-like" evidence="2">
    <location>
        <begin position="543"/>
        <end position="652"/>
    </location>
</feature>
<dbReference type="InterPro" id="IPR002539">
    <property type="entry name" value="MaoC-like_dom"/>
</dbReference>